<dbReference type="EMBL" id="BGPR01000005">
    <property type="protein sequence ID" value="GBL74464.1"/>
    <property type="molecule type" value="Genomic_DNA"/>
</dbReference>
<sequence>MFEPLFSPYLFRRECWAYVTLPYFFSPGNGALFERARAKPGHAAATYVPHVQRPYQSRNACLEGAICDLCKCEHTIAFATLSIVTRLKARIISSNFYALLLLSQSQKGGLFVFRQQLLSTLQKISGPDFGSLDRTNNSHS</sequence>
<accession>A0A4Y2A6B7</accession>
<proteinExistence type="predicted"/>
<name>A0A4Y2A6B7_ARAVE</name>
<dbReference type="AlphaFoldDB" id="A0A4Y2A6B7"/>
<evidence type="ECO:0000313" key="2">
    <source>
        <dbReference type="Proteomes" id="UP000499080"/>
    </source>
</evidence>
<protein>
    <submittedName>
        <fullName evidence="1">Uncharacterized protein</fullName>
    </submittedName>
</protein>
<organism evidence="1 2">
    <name type="scientific">Araneus ventricosus</name>
    <name type="common">Orbweaver spider</name>
    <name type="synonym">Epeira ventricosa</name>
    <dbReference type="NCBI Taxonomy" id="182803"/>
    <lineage>
        <taxon>Eukaryota</taxon>
        <taxon>Metazoa</taxon>
        <taxon>Ecdysozoa</taxon>
        <taxon>Arthropoda</taxon>
        <taxon>Chelicerata</taxon>
        <taxon>Arachnida</taxon>
        <taxon>Araneae</taxon>
        <taxon>Araneomorphae</taxon>
        <taxon>Entelegynae</taxon>
        <taxon>Araneoidea</taxon>
        <taxon>Araneidae</taxon>
        <taxon>Araneus</taxon>
    </lineage>
</organism>
<comment type="caution">
    <text evidence="1">The sequence shown here is derived from an EMBL/GenBank/DDBJ whole genome shotgun (WGS) entry which is preliminary data.</text>
</comment>
<keyword evidence="2" id="KW-1185">Reference proteome</keyword>
<evidence type="ECO:0000313" key="1">
    <source>
        <dbReference type="EMBL" id="GBL74464.1"/>
    </source>
</evidence>
<gene>
    <name evidence="1" type="ORF">AVEN_235410_1</name>
</gene>
<dbReference type="Proteomes" id="UP000499080">
    <property type="component" value="Unassembled WGS sequence"/>
</dbReference>
<reference evidence="1 2" key="1">
    <citation type="journal article" date="2019" name="Sci. Rep.">
        <title>Orb-weaving spider Araneus ventricosus genome elucidates the spidroin gene catalogue.</title>
        <authorList>
            <person name="Kono N."/>
            <person name="Nakamura H."/>
            <person name="Ohtoshi R."/>
            <person name="Moran D.A.P."/>
            <person name="Shinohara A."/>
            <person name="Yoshida Y."/>
            <person name="Fujiwara M."/>
            <person name="Mori M."/>
            <person name="Tomita M."/>
            <person name="Arakawa K."/>
        </authorList>
    </citation>
    <scope>NUCLEOTIDE SEQUENCE [LARGE SCALE GENOMIC DNA]</scope>
</reference>